<keyword evidence="7" id="KW-1185">Reference proteome</keyword>
<dbReference type="Gene3D" id="3.90.1590.10">
    <property type="entry name" value="glutathione-dependent formaldehyde- activating enzyme (gfa)"/>
    <property type="match status" value="1"/>
</dbReference>
<dbReference type="STRING" id="357750.A0A2S6CGG6"/>
<dbReference type="Pfam" id="PF04828">
    <property type="entry name" value="GFA"/>
    <property type="match status" value="1"/>
</dbReference>
<evidence type="ECO:0000256" key="1">
    <source>
        <dbReference type="ARBA" id="ARBA00005495"/>
    </source>
</evidence>
<dbReference type="Proteomes" id="UP000237631">
    <property type="component" value="Unassembled WGS sequence"/>
</dbReference>
<feature type="compositionally biased region" description="Polar residues" evidence="4">
    <location>
        <begin position="118"/>
        <end position="138"/>
    </location>
</feature>
<protein>
    <recommendedName>
        <fullName evidence="5">CENP-V/GFA domain-containing protein</fullName>
    </recommendedName>
</protein>
<comment type="caution">
    <text evidence="6">The sequence shown here is derived from an EMBL/GenBank/DDBJ whole genome shotgun (WGS) entry which is preliminary data.</text>
</comment>
<evidence type="ECO:0000313" key="7">
    <source>
        <dbReference type="Proteomes" id="UP000237631"/>
    </source>
</evidence>
<accession>A0A2S6CGG6</accession>
<comment type="similarity">
    <text evidence="1">Belongs to the Gfa family.</text>
</comment>
<dbReference type="GO" id="GO:0046872">
    <property type="term" value="F:metal ion binding"/>
    <property type="evidence" value="ECO:0007669"/>
    <property type="project" value="UniProtKB-KW"/>
</dbReference>
<dbReference type="EMBL" id="PNEN01000447">
    <property type="protein sequence ID" value="PPJ58773.1"/>
    <property type="molecule type" value="Genomic_DNA"/>
</dbReference>
<keyword evidence="2" id="KW-0479">Metal-binding</keyword>
<reference evidence="7" key="1">
    <citation type="journal article" date="2017" name="bioRxiv">
        <title>Conservation of a gene cluster reveals novel cercosporin biosynthetic mechanisms and extends production to the genus Colletotrichum.</title>
        <authorList>
            <person name="de Jonge R."/>
            <person name="Ebert M.K."/>
            <person name="Huitt-Roehl C.R."/>
            <person name="Pal P."/>
            <person name="Suttle J.C."/>
            <person name="Spanner R.E."/>
            <person name="Neubauer J.D."/>
            <person name="Jurick W.M.II."/>
            <person name="Stott K.A."/>
            <person name="Secor G.A."/>
            <person name="Thomma B.P.H.J."/>
            <person name="Van de Peer Y."/>
            <person name="Townsend C.A."/>
            <person name="Bolton M.D."/>
        </authorList>
    </citation>
    <scope>NUCLEOTIDE SEQUENCE [LARGE SCALE GENOMIC DNA]</scope>
    <source>
        <strain evidence="7">CBS538.71</strain>
    </source>
</reference>
<feature type="domain" description="CENP-V/GFA" evidence="5">
    <location>
        <begin position="8"/>
        <end position="82"/>
    </location>
</feature>
<sequence length="138" mass="15531">MADISVYQIPKKNFKILSGDPKTWTKRSDFDREITNHFCTTCGTILFRTGGSPNVQDCIGLRAGVLDDQNIINETVPKIEVFPERRPKWRHKIEGAIQLKGQVEILEDEYWDKDGTPKGTNVDATTSSNGKDLSSAEF</sequence>
<organism evidence="6 7">
    <name type="scientific">Cercospora berteroae</name>
    <dbReference type="NCBI Taxonomy" id="357750"/>
    <lineage>
        <taxon>Eukaryota</taxon>
        <taxon>Fungi</taxon>
        <taxon>Dikarya</taxon>
        <taxon>Ascomycota</taxon>
        <taxon>Pezizomycotina</taxon>
        <taxon>Dothideomycetes</taxon>
        <taxon>Dothideomycetidae</taxon>
        <taxon>Mycosphaerellales</taxon>
        <taxon>Mycosphaerellaceae</taxon>
        <taxon>Cercospora</taxon>
    </lineage>
</organism>
<dbReference type="OrthoDB" id="3628173at2759"/>
<dbReference type="GO" id="GO:0016846">
    <property type="term" value="F:carbon-sulfur lyase activity"/>
    <property type="evidence" value="ECO:0007669"/>
    <property type="project" value="InterPro"/>
</dbReference>
<evidence type="ECO:0000256" key="3">
    <source>
        <dbReference type="ARBA" id="ARBA00022833"/>
    </source>
</evidence>
<evidence type="ECO:0000256" key="4">
    <source>
        <dbReference type="SAM" id="MobiDB-lite"/>
    </source>
</evidence>
<evidence type="ECO:0000313" key="6">
    <source>
        <dbReference type="EMBL" id="PPJ58773.1"/>
    </source>
</evidence>
<dbReference type="InterPro" id="IPR011057">
    <property type="entry name" value="Mss4-like_sf"/>
</dbReference>
<proteinExistence type="inferred from homology"/>
<dbReference type="SUPFAM" id="SSF51316">
    <property type="entry name" value="Mss4-like"/>
    <property type="match status" value="1"/>
</dbReference>
<evidence type="ECO:0000259" key="5">
    <source>
        <dbReference type="Pfam" id="PF04828"/>
    </source>
</evidence>
<gene>
    <name evidence="6" type="ORF">CBER1_10909</name>
</gene>
<dbReference type="InterPro" id="IPR006913">
    <property type="entry name" value="CENP-V/GFA"/>
</dbReference>
<name>A0A2S6CGG6_9PEZI</name>
<evidence type="ECO:0000256" key="2">
    <source>
        <dbReference type="ARBA" id="ARBA00022723"/>
    </source>
</evidence>
<feature type="region of interest" description="Disordered" evidence="4">
    <location>
        <begin position="112"/>
        <end position="138"/>
    </location>
</feature>
<keyword evidence="3" id="KW-0862">Zinc</keyword>
<dbReference type="AlphaFoldDB" id="A0A2S6CGG6"/>